<proteinExistence type="predicted"/>
<sequence>MSVLVTGDGFPLAVQVSGQVDGPVLLLLSGQANSHVWWTGLREAFEDRFRVITFDYRGTGSSRGPVGEWSTAGFADDAAAVLTGAGGGPAAVYGTSMGGRVAQFLAARHPDLVSRLVLACTSPGGPHAQERSSEVRHRLADPVLSARLRALRELFYTDGWTGRSHLFGDPAMSAAESRAHLRASNRHGAWDLLPQITAPTLVLHGSDDHMVPTANAALLAGRIPHAELHLHEGRHGFFDEFASGVAPLIKDFLR</sequence>
<dbReference type="EMBL" id="LLZH01000342">
    <property type="protein sequence ID" value="KUL22369.1"/>
    <property type="molecule type" value="Genomic_DNA"/>
</dbReference>
<dbReference type="RefSeq" id="WP_067707457.1">
    <property type="nucleotide sequence ID" value="NZ_LLZH01000342.1"/>
</dbReference>
<gene>
    <name evidence="2" type="ORF">ADL15_48415</name>
</gene>
<dbReference type="AlphaFoldDB" id="A0A101J8X8"/>
<dbReference type="PRINTS" id="PR00111">
    <property type="entry name" value="ABHYDROLASE"/>
</dbReference>
<dbReference type="PANTHER" id="PTHR43433:SF5">
    <property type="entry name" value="AB HYDROLASE-1 DOMAIN-CONTAINING PROTEIN"/>
    <property type="match status" value="1"/>
</dbReference>
<dbReference type="InterPro" id="IPR029058">
    <property type="entry name" value="AB_hydrolase_fold"/>
</dbReference>
<dbReference type="SUPFAM" id="SSF53474">
    <property type="entry name" value="alpha/beta-Hydrolases"/>
    <property type="match status" value="1"/>
</dbReference>
<feature type="domain" description="AB hydrolase-1" evidence="1">
    <location>
        <begin position="23"/>
        <end position="123"/>
    </location>
</feature>
<evidence type="ECO:0000259" key="1">
    <source>
        <dbReference type="Pfam" id="PF00561"/>
    </source>
</evidence>
<name>A0A101J8X8_9ACTN</name>
<dbReference type="Pfam" id="PF00561">
    <property type="entry name" value="Abhydrolase_1"/>
    <property type="match status" value="2"/>
</dbReference>
<comment type="caution">
    <text evidence="2">The sequence shown here is derived from an EMBL/GenBank/DDBJ whole genome shotgun (WGS) entry which is preliminary data.</text>
</comment>
<dbReference type="InterPro" id="IPR000073">
    <property type="entry name" value="AB_hydrolase_1"/>
</dbReference>
<accession>A0A101J8X8</accession>
<protein>
    <submittedName>
        <fullName evidence="2">Alpha/beta hydrolase</fullName>
    </submittedName>
</protein>
<evidence type="ECO:0000313" key="2">
    <source>
        <dbReference type="EMBL" id="KUL22369.1"/>
    </source>
</evidence>
<keyword evidence="3" id="KW-1185">Reference proteome</keyword>
<dbReference type="OrthoDB" id="8957634at2"/>
<dbReference type="InterPro" id="IPR050471">
    <property type="entry name" value="AB_hydrolase"/>
</dbReference>
<reference evidence="2 3" key="1">
    <citation type="submission" date="2015-10" db="EMBL/GenBank/DDBJ databases">
        <authorList>
            <person name="Gilbert D.G."/>
        </authorList>
    </citation>
    <scope>NUCLEOTIDE SEQUENCE [LARGE SCALE GENOMIC DNA]</scope>
    <source>
        <strain evidence="2 3">NRRL B-16712</strain>
    </source>
</reference>
<dbReference type="PANTHER" id="PTHR43433">
    <property type="entry name" value="HYDROLASE, ALPHA/BETA FOLD FAMILY PROTEIN"/>
    <property type="match status" value="1"/>
</dbReference>
<dbReference type="GO" id="GO:0004806">
    <property type="term" value="F:triacylglycerol lipase activity"/>
    <property type="evidence" value="ECO:0007669"/>
    <property type="project" value="TreeGrafter"/>
</dbReference>
<dbReference type="GO" id="GO:0046503">
    <property type="term" value="P:glycerolipid catabolic process"/>
    <property type="evidence" value="ECO:0007669"/>
    <property type="project" value="TreeGrafter"/>
</dbReference>
<evidence type="ECO:0000313" key="3">
    <source>
        <dbReference type="Proteomes" id="UP000053244"/>
    </source>
</evidence>
<organism evidence="2 3">
    <name type="scientific">Actinoplanes awajinensis subsp. mycoplanecinus</name>
    <dbReference type="NCBI Taxonomy" id="135947"/>
    <lineage>
        <taxon>Bacteria</taxon>
        <taxon>Bacillati</taxon>
        <taxon>Actinomycetota</taxon>
        <taxon>Actinomycetes</taxon>
        <taxon>Micromonosporales</taxon>
        <taxon>Micromonosporaceae</taxon>
        <taxon>Actinoplanes</taxon>
    </lineage>
</organism>
<dbReference type="Proteomes" id="UP000053244">
    <property type="component" value="Unassembled WGS sequence"/>
</dbReference>
<feature type="domain" description="AB hydrolase-1" evidence="1">
    <location>
        <begin position="143"/>
        <end position="240"/>
    </location>
</feature>
<keyword evidence="2" id="KW-0378">Hydrolase</keyword>
<dbReference type="Gene3D" id="3.40.50.1820">
    <property type="entry name" value="alpha/beta hydrolase"/>
    <property type="match status" value="1"/>
</dbReference>